<keyword evidence="1" id="KW-0812">Transmembrane</keyword>
<name>A0A1M6KZ55_REIAG</name>
<proteinExistence type="predicted"/>
<dbReference type="RefSeq" id="WP_073119522.1">
    <property type="nucleotide sequence ID" value="NZ_FRAA01000001.1"/>
</dbReference>
<keyword evidence="3" id="KW-1185">Reference proteome</keyword>
<accession>A0A1M6KZ55</accession>
<organism evidence="2 3">
    <name type="scientific">Reichenbachiella agariperforans</name>
    <dbReference type="NCBI Taxonomy" id="156994"/>
    <lineage>
        <taxon>Bacteria</taxon>
        <taxon>Pseudomonadati</taxon>
        <taxon>Bacteroidota</taxon>
        <taxon>Cytophagia</taxon>
        <taxon>Cytophagales</taxon>
        <taxon>Reichenbachiellaceae</taxon>
        <taxon>Reichenbachiella</taxon>
    </lineage>
</organism>
<sequence length="145" mass="16321">MKTTFRIVGILGGIIGVFVIIFLIIIFSTFPDMCGNRISRTIESPKKGWKIVVFERDCGATTDFSTQISILQANQELRNEAGNIFTADSGHGNAEISKYGLIYVEPHWLNSRTILIKYDSMATVYEQEDSFNGITIKYEKVKRGT</sequence>
<dbReference type="EMBL" id="FRAA01000001">
    <property type="protein sequence ID" value="SHJ64136.1"/>
    <property type="molecule type" value="Genomic_DNA"/>
</dbReference>
<dbReference type="STRING" id="156994.SAMN04488028_101760"/>
<evidence type="ECO:0000313" key="3">
    <source>
        <dbReference type="Proteomes" id="UP000184474"/>
    </source>
</evidence>
<protein>
    <submittedName>
        <fullName evidence="2">Uncharacterized protein</fullName>
    </submittedName>
</protein>
<feature type="transmembrane region" description="Helical" evidence="1">
    <location>
        <begin position="7"/>
        <end position="30"/>
    </location>
</feature>
<keyword evidence="1" id="KW-1133">Transmembrane helix</keyword>
<dbReference type="AlphaFoldDB" id="A0A1M6KZ55"/>
<evidence type="ECO:0000313" key="2">
    <source>
        <dbReference type="EMBL" id="SHJ64136.1"/>
    </source>
</evidence>
<evidence type="ECO:0000256" key="1">
    <source>
        <dbReference type="SAM" id="Phobius"/>
    </source>
</evidence>
<reference evidence="3" key="1">
    <citation type="submission" date="2016-11" db="EMBL/GenBank/DDBJ databases">
        <authorList>
            <person name="Varghese N."/>
            <person name="Submissions S."/>
        </authorList>
    </citation>
    <scope>NUCLEOTIDE SEQUENCE [LARGE SCALE GENOMIC DNA]</scope>
    <source>
        <strain evidence="3">DSM 26134</strain>
    </source>
</reference>
<dbReference type="Proteomes" id="UP000184474">
    <property type="component" value="Unassembled WGS sequence"/>
</dbReference>
<keyword evidence="1" id="KW-0472">Membrane</keyword>
<gene>
    <name evidence="2" type="ORF">SAMN04488028_101760</name>
</gene>